<comment type="caution">
    <text evidence="1">The sequence shown here is derived from an EMBL/GenBank/DDBJ whole genome shotgun (WGS) entry which is preliminary data.</text>
</comment>
<dbReference type="AlphaFoldDB" id="X1TN65"/>
<gene>
    <name evidence="1" type="ORF">S12H4_36076</name>
</gene>
<reference evidence="1" key="1">
    <citation type="journal article" date="2014" name="Front. Microbiol.">
        <title>High frequency of phylogenetically diverse reductive dehalogenase-homologous genes in deep subseafloor sedimentary metagenomes.</title>
        <authorList>
            <person name="Kawai M."/>
            <person name="Futagami T."/>
            <person name="Toyoda A."/>
            <person name="Takaki Y."/>
            <person name="Nishi S."/>
            <person name="Hori S."/>
            <person name="Arai W."/>
            <person name="Tsubouchi T."/>
            <person name="Morono Y."/>
            <person name="Uchiyama I."/>
            <person name="Ito T."/>
            <person name="Fujiyama A."/>
            <person name="Inagaki F."/>
            <person name="Takami H."/>
        </authorList>
    </citation>
    <scope>NUCLEOTIDE SEQUENCE</scope>
    <source>
        <strain evidence="1">Expedition CK06-06</strain>
    </source>
</reference>
<feature type="non-terminal residue" evidence="1">
    <location>
        <position position="65"/>
    </location>
</feature>
<evidence type="ECO:0000313" key="1">
    <source>
        <dbReference type="EMBL" id="GAI88985.1"/>
    </source>
</evidence>
<organism evidence="1">
    <name type="scientific">marine sediment metagenome</name>
    <dbReference type="NCBI Taxonomy" id="412755"/>
    <lineage>
        <taxon>unclassified sequences</taxon>
        <taxon>metagenomes</taxon>
        <taxon>ecological metagenomes</taxon>
    </lineage>
</organism>
<accession>X1TN65</accession>
<name>X1TN65_9ZZZZ</name>
<protein>
    <submittedName>
        <fullName evidence="1">Uncharacterized protein</fullName>
    </submittedName>
</protein>
<proteinExistence type="predicted"/>
<sequence>MDTMRAINHAIFNYLRTDDTLTILMGNANIHEGLAYRSDEFPYIIYAFNPTISPDTPVVADSDLQ</sequence>
<dbReference type="EMBL" id="BARW01021478">
    <property type="protein sequence ID" value="GAI88985.1"/>
    <property type="molecule type" value="Genomic_DNA"/>
</dbReference>